<proteinExistence type="predicted"/>
<feature type="compositionally biased region" description="Basic and acidic residues" evidence="1">
    <location>
        <begin position="221"/>
        <end position="237"/>
    </location>
</feature>
<evidence type="ECO:0000256" key="1">
    <source>
        <dbReference type="SAM" id="MobiDB-lite"/>
    </source>
</evidence>
<gene>
    <name evidence="2" type="primary">LOC106125052</name>
</gene>
<organism evidence="2">
    <name type="scientific">Papilio xuthus</name>
    <name type="common">Asian swallowtail butterfly</name>
    <dbReference type="NCBI Taxonomy" id="66420"/>
    <lineage>
        <taxon>Eukaryota</taxon>
        <taxon>Metazoa</taxon>
        <taxon>Ecdysozoa</taxon>
        <taxon>Arthropoda</taxon>
        <taxon>Hexapoda</taxon>
        <taxon>Insecta</taxon>
        <taxon>Pterygota</taxon>
        <taxon>Neoptera</taxon>
        <taxon>Endopterygota</taxon>
        <taxon>Lepidoptera</taxon>
        <taxon>Glossata</taxon>
        <taxon>Ditrysia</taxon>
        <taxon>Papilionoidea</taxon>
        <taxon>Papilionidae</taxon>
        <taxon>Papilioninae</taxon>
        <taxon>Papilio</taxon>
    </lineage>
</organism>
<dbReference type="KEGG" id="pxu:106125052"/>
<dbReference type="RefSeq" id="XP_013177592.1">
    <property type="nucleotide sequence ID" value="XM_013322138.1"/>
</dbReference>
<name>A0AAJ6ZR33_PAPXU</name>
<dbReference type="Proteomes" id="UP000694872">
    <property type="component" value="Unplaced"/>
</dbReference>
<feature type="region of interest" description="Disordered" evidence="1">
    <location>
        <begin position="718"/>
        <end position="745"/>
    </location>
</feature>
<feature type="region of interest" description="Disordered" evidence="1">
    <location>
        <begin position="221"/>
        <end position="251"/>
    </location>
</feature>
<dbReference type="GeneID" id="106125052"/>
<evidence type="ECO:0000313" key="2">
    <source>
        <dbReference type="RefSeq" id="XP_013177592.1"/>
    </source>
</evidence>
<dbReference type="AlphaFoldDB" id="A0AAJ6ZR33"/>
<reference evidence="2" key="1">
    <citation type="submission" date="2025-08" db="UniProtKB">
        <authorList>
            <consortium name="RefSeq"/>
        </authorList>
    </citation>
    <scope>IDENTIFICATION</scope>
</reference>
<accession>A0AAJ6ZR33</accession>
<feature type="compositionally biased region" description="Polar residues" evidence="1">
    <location>
        <begin position="238"/>
        <end position="251"/>
    </location>
</feature>
<protein>
    <submittedName>
        <fullName evidence="2">Uncharacterized protein LOC106125052</fullName>
    </submittedName>
</protein>
<sequence>MEEPVKDNAGGPLITNDDVITYGHPKVSKNVVFGIGDMPAGRTNNIVSKSALKNKQKLADRHSSKPSQIPRYRYHQKEPPILEIPTKSITEYGIKIEKPRHLRSDMQSESSSAIITKVLLEEIRGRHKIGSDRLNEWLMESATDYLRPIANCLGASNISSTMVPQTSQSECDVNTRMSIEKRLIEALSNKNHNAIIALDKNMPYITFEDLDLDMRPEQDLSNNDHLKGDHLTEKENNDLSGTTYDGNEHMPTTSYIDCPSEILQRMTNLEAEGYDIASTVSGTDIEIRDDFLSNYNFEQAYSSLMEGRSENWILDNCNDSLCCIEEPHPEEPNICKLCASHTETKKQQKGACDSHDYQHHYCWRREVAKRCSDRSVRYRGRCKKCHKHRNNQIRIPRPFITFTKHFSVGRICRRRWNLMWKGTAERWASKPKSHSKCRTFATMLDLQRSGFWENADVQTTVLLYHEAGTDAIAKEQKSTGIVPPTKLYSEAYTKIESDKSICKNQSPKHQSQVGPSAGIHIKNTKNNSLEEPITSYPPFNTIKSYKNDISTCIDPIEDYNNATTVITLKEKGNNKNTDLTNSTKYRSQVDRSIETDGSLLLITKKRSSVSINSDIAMVVNLNAHEAFNQTDELEQADTEANINYNNSLEISCDDSSLFSYDVDFYKPHAVETESGEYGYPQSKHTIRMVKPKVSRRRPSNGGLEEVTSHHNIGVITSNNMMTPARGNKNTNRNIVYTSDKSGDTLSSDIRSCDYSKLLMSSSADTEDQDDDDKDVSTEAMAQFNDLTKETSRYLCSRQYDTNAHGTYTGSSFFIEATDRDTNTNICDIYIDAVI</sequence>